<dbReference type="OrthoDB" id="677376at2759"/>
<dbReference type="Pfam" id="PF02902">
    <property type="entry name" value="Peptidase_C48"/>
    <property type="match status" value="1"/>
</dbReference>
<protein>
    <recommendedName>
        <fullName evidence="4">Ubiquitin-like protease family profile domain-containing protein</fullName>
    </recommendedName>
</protein>
<keyword evidence="6" id="KW-1185">Reference proteome</keyword>
<proteinExistence type="inferred from homology"/>
<dbReference type="Gramene" id="TVU42995">
    <property type="protein sequence ID" value="TVU42995"/>
    <property type="gene ID" value="EJB05_09424"/>
</dbReference>
<evidence type="ECO:0000259" key="4">
    <source>
        <dbReference type="Pfam" id="PF02902"/>
    </source>
</evidence>
<dbReference type="GO" id="GO:0006508">
    <property type="term" value="P:proteolysis"/>
    <property type="evidence" value="ECO:0007669"/>
    <property type="project" value="UniProtKB-KW"/>
</dbReference>
<dbReference type="SUPFAM" id="SSF54001">
    <property type="entry name" value="Cysteine proteinases"/>
    <property type="match status" value="1"/>
</dbReference>
<dbReference type="EMBL" id="RWGY01000005">
    <property type="protein sequence ID" value="TVU42995.1"/>
    <property type="molecule type" value="Genomic_DNA"/>
</dbReference>
<comment type="caution">
    <text evidence="5">The sequence shown here is derived from an EMBL/GenBank/DDBJ whole genome shotgun (WGS) entry which is preliminary data.</text>
</comment>
<evidence type="ECO:0000256" key="1">
    <source>
        <dbReference type="ARBA" id="ARBA00005234"/>
    </source>
</evidence>
<keyword evidence="2" id="KW-0645">Protease</keyword>
<organism evidence="5 6">
    <name type="scientific">Eragrostis curvula</name>
    <name type="common">weeping love grass</name>
    <dbReference type="NCBI Taxonomy" id="38414"/>
    <lineage>
        <taxon>Eukaryota</taxon>
        <taxon>Viridiplantae</taxon>
        <taxon>Streptophyta</taxon>
        <taxon>Embryophyta</taxon>
        <taxon>Tracheophyta</taxon>
        <taxon>Spermatophyta</taxon>
        <taxon>Magnoliopsida</taxon>
        <taxon>Liliopsida</taxon>
        <taxon>Poales</taxon>
        <taxon>Poaceae</taxon>
        <taxon>PACMAD clade</taxon>
        <taxon>Chloridoideae</taxon>
        <taxon>Eragrostideae</taxon>
        <taxon>Eragrostidinae</taxon>
        <taxon>Eragrostis</taxon>
    </lineage>
</organism>
<reference evidence="5 6" key="1">
    <citation type="journal article" date="2019" name="Sci. Rep.">
        <title>A high-quality genome of Eragrostis curvula grass provides insights into Poaceae evolution and supports new strategies to enhance forage quality.</title>
        <authorList>
            <person name="Carballo J."/>
            <person name="Santos B.A.C.M."/>
            <person name="Zappacosta D."/>
            <person name="Garbus I."/>
            <person name="Selva J.P."/>
            <person name="Gallo C.A."/>
            <person name="Diaz A."/>
            <person name="Albertini E."/>
            <person name="Caccamo M."/>
            <person name="Echenique V."/>
        </authorList>
    </citation>
    <scope>NUCLEOTIDE SEQUENCE [LARGE SCALE GENOMIC DNA]</scope>
    <source>
        <strain evidence="6">cv. Victoria</strain>
        <tissue evidence="5">Leaf</tissue>
    </source>
</reference>
<feature type="domain" description="Ubiquitin-like protease family profile" evidence="4">
    <location>
        <begin position="725"/>
        <end position="822"/>
    </location>
</feature>
<dbReference type="PANTHER" id="PTHR34835:SF82">
    <property type="entry name" value="OS01G0826651 PROTEIN"/>
    <property type="match status" value="1"/>
</dbReference>
<evidence type="ECO:0000313" key="5">
    <source>
        <dbReference type="EMBL" id="TVU42995.1"/>
    </source>
</evidence>
<dbReference type="GO" id="GO:0008234">
    <property type="term" value="F:cysteine-type peptidase activity"/>
    <property type="evidence" value="ECO:0007669"/>
    <property type="project" value="InterPro"/>
</dbReference>
<dbReference type="PANTHER" id="PTHR34835">
    <property type="entry name" value="OS07G0283600 PROTEIN-RELATED"/>
    <property type="match status" value="1"/>
</dbReference>
<accession>A0A5J9W4Z2</accession>
<dbReference type="AlphaFoldDB" id="A0A5J9W4Z2"/>
<evidence type="ECO:0000256" key="2">
    <source>
        <dbReference type="ARBA" id="ARBA00022670"/>
    </source>
</evidence>
<dbReference type="Gene3D" id="3.40.395.10">
    <property type="entry name" value="Adenoviral Proteinase, Chain A"/>
    <property type="match status" value="1"/>
</dbReference>
<evidence type="ECO:0000256" key="3">
    <source>
        <dbReference type="ARBA" id="ARBA00022801"/>
    </source>
</evidence>
<keyword evidence="3" id="KW-0378">Hydrolase</keyword>
<dbReference type="InterPro" id="IPR038765">
    <property type="entry name" value="Papain-like_cys_pep_sf"/>
</dbReference>
<name>A0A5J9W4Z2_9POAL</name>
<sequence>MVKWTGISGIRGYVFRHLILVLPMLRSPNVVKRLSNEQKDVVVDIGFSSLFQLSCNDVPVDLFMWLCDHFDCSTRTLNLPNGFSFTLNPSCVKKVLAIPNGQTPIDGKGTFESYEFFKSQIQFDGSAATVPELCSFITEDLVGNDFARVFMLLALSSFLCPNTRGVTSCRYYPALMDVSALKYLDWCSFVLDWLVSYIKKYQQLRGKKSNVTIGGCGLLLVICYLEFLCAPEVNLGQNLPRLGLWSSRTVQAVTYLDSFSDLDTSFGKLQLKHICCTPFKDCYSSGSSYVPSFEDAERYIRLNFPCSSQENVIGAVSVYYASLEQSLGENAFSASWSSVLNVLHSICSSQNQTCKKSLTYLQDTDSDDEGTDFSIHKRKVVPKPSKLSTELYEDLIKFYPKFPPVPPLSDYNAPEVSCSLIFHRLLSQYIQESESFSDESRSQTSEFESPSFSIEDCISQVFGKITLNETLAEQEIDLIKLAAGDPIPKKSITDQYVDVQMIESLMKSFEDLPKAVSVRNEDSCQHTSIGASNLQSSKELMLPAASQPIFHHDVISYHGQNNPDTDIPDTLMKGMQKDFKYCRDLLDEEAVMIASRRKQAILTATTVEINFFQFFTSNIDRSKQSIKVFQIGPTYVDHYKLSLSMMVGGWTHYHVMNSFLKMLGCQQDSIVNLEGHVYQQYIDSQTSALLMQSSLDHTKYKQNFLEIVGFRLYRAGLLHIPCFVRNQWFLVVVNFLNESFDVLDSEKNPAQTSSLAYTVINNFKVFFQNAFPRSLSYDITKFSVRFITVPKHNFRYDSGVFVIQFIMTYNGSNVEPFSNADLLVLHSKFLFQLLRSKYNEIEPPVLYNFLQQHGNNT</sequence>
<dbReference type="Proteomes" id="UP000324897">
    <property type="component" value="Unassembled WGS sequence"/>
</dbReference>
<evidence type="ECO:0000313" key="6">
    <source>
        <dbReference type="Proteomes" id="UP000324897"/>
    </source>
</evidence>
<dbReference type="InterPro" id="IPR003653">
    <property type="entry name" value="Peptidase_C48_C"/>
</dbReference>
<gene>
    <name evidence="5" type="ORF">EJB05_09424</name>
</gene>
<comment type="similarity">
    <text evidence="1">Belongs to the peptidase C48 family.</text>
</comment>